<proteinExistence type="inferred from homology"/>
<dbReference type="InterPro" id="IPR016169">
    <property type="entry name" value="FAD-bd_PCMH_sub2"/>
</dbReference>
<gene>
    <name evidence="8" type="ORF">SAMN04489812_5458</name>
</gene>
<dbReference type="Gene3D" id="3.40.462.20">
    <property type="match status" value="1"/>
</dbReference>
<dbReference type="Proteomes" id="UP000199103">
    <property type="component" value="Chromosome I"/>
</dbReference>
<dbReference type="InterPro" id="IPR006094">
    <property type="entry name" value="Oxid_FAD_bind_N"/>
</dbReference>
<dbReference type="Pfam" id="PF08031">
    <property type="entry name" value="BBE"/>
    <property type="match status" value="1"/>
</dbReference>
<evidence type="ECO:0000256" key="6">
    <source>
        <dbReference type="SAM" id="MobiDB-lite"/>
    </source>
</evidence>
<keyword evidence="5" id="KW-0560">Oxidoreductase</keyword>
<evidence type="ECO:0000259" key="7">
    <source>
        <dbReference type="PROSITE" id="PS51387"/>
    </source>
</evidence>
<feature type="region of interest" description="Disordered" evidence="6">
    <location>
        <begin position="444"/>
        <end position="466"/>
    </location>
</feature>
<dbReference type="AlphaFoldDB" id="A0A1H1ZU84"/>
<evidence type="ECO:0000256" key="4">
    <source>
        <dbReference type="ARBA" id="ARBA00022827"/>
    </source>
</evidence>
<dbReference type="Gene3D" id="3.30.465.10">
    <property type="match status" value="1"/>
</dbReference>
<comment type="cofactor">
    <cofactor evidence="1">
        <name>FAD</name>
        <dbReference type="ChEBI" id="CHEBI:57692"/>
    </cofactor>
</comment>
<dbReference type="InterPro" id="IPR050416">
    <property type="entry name" value="FAD-linked_Oxidoreductase"/>
</dbReference>
<dbReference type="InterPro" id="IPR036318">
    <property type="entry name" value="FAD-bd_PCMH-like_sf"/>
</dbReference>
<sequence length="466" mass="48758">MNNPTTDLLAELRSTVAPDRVVTEGPEYETGRQLFLAPTRARPAVIVRCTSTADVQAAVRAARRHGIGLVVRSGGHDLFGRSVRDGALVVDLGRMRSIDINDETRVAEVGAGALSADLVTAAEQHDLTAVTGTAGTVGIAGLTIGGGYGPLIGRFGLAADNLLGAEVVLADGTVVDTDAEPDLLWALRGGGGNFGVVTSLRVRLHPVPSVLAGNILFPLSEAETVLRRLDGVLRTSPDELEVDTAFLVGPDGNAVLALMPTWSGDLAAGARPGSPVNSLRELGTPLVGDIATAPRSRLLAGVDQMFPFSERSGIFRTRTVSGFTPGVIQALVRAAETITSPHSALMAHQFHGAATRTPLASTAFGLRSPHLMVEIIGMWETDDARADDHIAWTAATSTALRPHSLPGGYVNLLGPDDRDQAEDAYGANTARLLSVKSRFDPQHAFEATPLPSAAAADRRGTSGHRT</sequence>
<dbReference type="Gene3D" id="3.30.43.10">
    <property type="entry name" value="Uridine Diphospho-n-acetylenolpyruvylglucosamine Reductase, domain 2"/>
    <property type="match status" value="1"/>
</dbReference>
<dbReference type="SUPFAM" id="SSF56176">
    <property type="entry name" value="FAD-binding/transporter-associated domain-like"/>
    <property type="match status" value="1"/>
</dbReference>
<evidence type="ECO:0000256" key="1">
    <source>
        <dbReference type="ARBA" id="ARBA00001974"/>
    </source>
</evidence>
<keyword evidence="9" id="KW-1185">Reference proteome</keyword>
<dbReference type="RefSeq" id="WP_091529567.1">
    <property type="nucleotide sequence ID" value="NZ_LT629772.1"/>
</dbReference>
<evidence type="ECO:0000256" key="3">
    <source>
        <dbReference type="ARBA" id="ARBA00022630"/>
    </source>
</evidence>
<dbReference type="GO" id="GO:0016491">
    <property type="term" value="F:oxidoreductase activity"/>
    <property type="evidence" value="ECO:0007669"/>
    <property type="project" value="UniProtKB-KW"/>
</dbReference>
<dbReference type="InterPro" id="IPR012951">
    <property type="entry name" value="BBE"/>
</dbReference>
<evidence type="ECO:0000313" key="9">
    <source>
        <dbReference type="Proteomes" id="UP000199103"/>
    </source>
</evidence>
<dbReference type="PROSITE" id="PS00862">
    <property type="entry name" value="OX2_COVAL_FAD"/>
    <property type="match status" value="1"/>
</dbReference>
<evidence type="ECO:0000256" key="2">
    <source>
        <dbReference type="ARBA" id="ARBA00005466"/>
    </source>
</evidence>
<keyword evidence="4" id="KW-0274">FAD</keyword>
<dbReference type="PANTHER" id="PTHR42973">
    <property type="entry name" value="BINDING OXIDOREDUCTASE, PUTATIVE (AFU_ORTHOLOGUE AFUA_1G17690)-RELATED"/>
    <property type="match status" value="1"/>
</dbReference>
<reference evidence="8 9" key="1">
    <citation type="submission" date="2016-10" db="EMBL/GenBank/DDBJ databases">
        <authorList>
            <person name="de Groot N.N."/>
        </authorList>
    </citation>
    <scope>NUCLEOTIDE SEQUENCE [LARGE SCALE GENOMIC DNA]</scope>
    <source>
        <strain evidence="8 9">DSM 21800</strain>
    </source>
</reference>
<dbReference type="InterPro" id="IPR006093">
    <property type="entry name" value="Oxy_OxRdtase_FAD_BS"/>
</dbReference>
<comment type="similarity">
    <text evidence="2">Belongs to the oxygen-dependent FAD-linked oxidoreductase family.</text>
</comment>
<feature type="domain" description="FAD-binding PCMH-type" evidence="7">
    <location>
        <begin position="39"/>
        <end position="207"/>
    </location>
</feature>
<evidence type="ECO:0000313" key="8">
    <source>
        <dbReference type="EMBL" id="SDT37274.1"/>
    </source>
</evidence>
<dbReference type="Pfam" id="PF01565">
    <property type="entry name" value="FAD_binding_4"/>
    <property type="match status" value="1"/>
</dbReference>
<dbReference type="PANTHER" id="PTHR42973:SF39">
    <property type="entry name" value="FAD-BINDING PCMH-TYPE DOMAIN-CONTAINING PROTEIN"/>
    <property type="match status" value="1"/>
</dbReference>
<evidence type="ECO:0000256" key="5">
    <source>
        <dbReference type="ARBA" id="ARBA00023002"/>
    </source>
</evidence>
<dbReference type="STRING" id="630515.SAMN04489812_5458"/>
<dbReference type="InterPro" id="IPR016167">
    <property type="entry name" value="FAD-bd_PCMH_sub1"/>
</dbReference>
<dbReference type="OrthoDB" id="5169292at2"/>
<accession>A0A1H1ZU84</accession>
<dbReference type="PROSITE" id="PS51387">
    <property type="entry name" value="FAD_PCMH"/>
    <property type="match status" value="1"/>
</dbReference>
<keyword evidence="3" id="KW-0285">Flavoprotein</keyword>
<organism evidence="8 9">
    <name type="scientific">Microlunatus soli</name>
    <dbReference type="NCBI Taxonomy" id="630515"/>
    <lineage>
        <taxon>Bacteria</taxon>
        <taxon>Bacillati</taxon>
        <taxon>Actinomycetota</taxon>
        <taxon>Actinomycetes</taxon>
        <taxon>Propionibacteriales</taxon>
        <taxon>Propionibacteriaceae</taxon>
        <taxon>Microlunatus</taxon>
    </lineage>
</organism>
<protein>
    <submittedName>
        <fullName evidence="8">FAD/FMN-containing dehydrogenase</fullName>
    </submittedName>
</protein>
<dbReference type="GO" id="GO:0071949">
    <property type="term" value="F:FAD binding"/>
    <property type="evidence" value="ECO:0007669"/>
    <property type="project" value="InterPro"/>
</dbReference>
<name>A0A1H1ZU84_9ACTN</name>
<dbReference type="InterPro" id="IPR016166">
    <property type="entry name" value="FAD-bd_PCMH"/>
</dbReference>
<dbReference type="EMBL" id="LT629772">
    <property type="protein sequence ID" value="SDT37274.1"/>
    <property type="molecule type" value="Genomic_DNA"/>
</dbReference>